<dbReference type="AlphaFoldDB" id="A0A9D1T0N9"/>
<dbReference type="Pfam" id="PF06133">
    <property type="entry name" value="Com_YlbF"/>
    <property type="match status" value="1"/>
</dbReference>
<dbReference type="InterPro" id="IPR023378">
    <property type="entry name" value="YheA/YmcA-like_dom_sf"/>
</dbReference>
<accession>A0A9D1T0N9</accession>
<comment type="caution">
    <text evidence="1">The sequence shown here is derived from an EMBL/GenBank/DDBJ whole genome shotgun (WGS) entry which is preliminary data.</text>
</comment>
<dbReference type="Proteomes" id="UP000886743">
    <property type="component" value="Unassembled WGS sequence"/>
</dbReference>
<evidence type="ECO:0000313" key="1">
    <source>
        <dbReference type="EMBL" id="HIV02891.1"/>
    </source>
</evidence>
<evidence type="ECO:0000313" key="2">
    <source>
        <dbReference type="Proteomes" id="UP000886743"/>
    </source>
</evidence>
<dbReference type="EMBL" id="DVOF01000141">
    <property type="protein sequence ID" value="HIV02891.1"/>
    <property type="molecule type" value="Genomic_DNA"/>
</dbReference>
<name>A0A9D1T0N9_9FIRM</name>
<organism evidence="1 2">
    <name type="scientific">Candidatus Aphodoplasma excrementigallinarum</name>
    <dbReference type="NCBI Taxonomy" id="2840673"/>
    <lineage>
        <taxon>Bacteria</taxon>
        <taxon>Bacillati</taxon>
        <taxon>Bacillota</taxon>
        <taxon>Clostridia</taxon>
        <taxon>Eubacteriales</taxon>
        <taxon>Candidatus Aphodoplasma</taxon>
    </lineage>
</organism>
<reference evidence="1" key="2">
    <citation type="journal article" date="2021" name="PeerJ">
        <title>Extensive microbial diversity within the chicken gut microbiome revealed by metagenomics and culture.</title>
        <authorList>
            <person name="Gilroy R."/>
            <person name="Ravi A."/>
            <person name="Getino M."/>
            <person name="Pursley I."/>
            <person name="Horton D.L."/>
            <person name="Alikhan N.F."/>
            <person name="Baker D."/>
            <person name="Gharbi K."/>
            <person name="Hall N."/>
            <person name="Watson M."/>
            <person name="Adriaenssens E.M."/>
            <person name="Foster-Nyarko E."/>
            <person name="Jarju S."/>
            <person name="Secka A."/>
            <person name="Antonio M."/>
            <person name="Oren A."/>
            <person name="Chaudhuri R.R."/>
            <person name="La Ragione R."/>
            <person name="Hildebrand F."/>
            <person name="Pallen M.J."/>
        </authorList>
    </citation>
    <scope>NUCLEOTIDE SEQUENCE</scope>
    <source>
        <strain evidence="1">4920</strain>
    </source>
</reference>
<gene>
    <name evidence="1" type="ORF">IAC74_04895</name>
</gene>
<dbReference type="Gene3D" id="1.20.1500.10">
    <property type="entry name" value="YheA/YmcA-like"/>
    <property type="match status" value="1"/>
</dbReference>
<proteinExistence type="predicted"/>
<sequence>MDILEMAKELGKAIADSELMEAVKKAEDVQNNDEKAQQLIGEYNLKRIQLMQRAQKEDVTQEELESIRTELSDEFDKLMQYDVINRYIMAKKELDAVLEQVNNIITFYVTGQTPGGCSGSCSSCSGCH</sequence>
<reference evidence="1" key="1">
    <citation type="submission" date="2020-10" db="EMBL/GenBank/DDBJ databases">
        <authorList>
            <person name="Gilroy R."/>
        </authorList>
    </citation>
    <scope>NUCLEOTIDE SEQUENCE</scope>
    <source>
        <strain evidence="1">4920</strain>
    </source>
</reference>
<dbReference type="InterPro" id="IPR010368">
    <property type="entry name" value="Com_YlbF"/>
</dbReference>
<protein>
    <submittedName>
        <fullName evidence="1">YlbF family regulator</fullName>
    </submittedName>
</protein>
<dbReference type="SUPFAM" id="SSF158622">
    <property type="entry name" value="YheA/YmcA-like"/>
    <property type="match status" value="1"/>
</dbReference>